<dbReference type="InterPro" id="IPR004843">
    <property type="entry name" value="Calcineurin-like_PHP"/>
</dbReference>
<dbReference type="SUPFAM" id="SSF52540">
    <property type="entry name" value="P-loop containing nucleoside triphosphate hydrolases"/>
    <property type="match status" value="1"/>
</dbReference>
<protein>
    <submittedName>
        <fullName evidence="2">NACHT domain-containing protein</fullName>
    </submittedName>
</protein>
<evidence type="ECO:0000313" key="2">
    <source>
        <dbReference type="EMBL" id="TKD02725.1"/>
    </source>
</evidence>
<name>A0A4U1J823_9BACT</name>
<gene>
    <name evidence="2" type="ORF">E8A74_27890</name>
</gene>
<comment type="caution">
    <text evidence="2">The sequence shown here is derived from an EMBL/GenBank/DDBJ whole genome shotgun (WGS) entry which is preliminary data.</text>
</comment>
<dbReference type="PANTHER" id="PTHR46844">
    <property type="entry name" value="SLR5058 PROTEIN"/>
    <property type="match status" value="1"/>
</dbReference>
<dbReference type="InterPro" id="IPR007111">
    <property type="entry name" value="NACHT_NTPase"/>
</dbReference>
<evidence type="ECO:0000313" key="3">
    <source>
        <dbReference type="Proteomes" id="UP000309215"/>
    </source>
</evidence>
<dbReference type="GO" id="GO:0016787">
    <property type="term" value="F:hydrolase activity"/>
    <property type="evidence" value="ECO:0007669"/>
    <property type="project" value="InterPro"/>
</dbReference>
<dbReference type="OrthoDB" id="135105at2"/>
<dbReference type="Pfam" id="PF05729">
    <property type="entry name" value="NACHT"/>
    <property type="match status" value="1"/>
</dbReference>
<dbReference type="Pfam" id="PF00149">
    <property type="entry name" value="Metallophos"/>
    <property type="match status" value="1"/>
</dbReference>
<proteinExistence type="predicted"/>
<dbReference type="EMBL" id="SSMQ01000033">
    <property type="protein sequence ID" value="TKD02725.1"/>
    <property type="molecule type" value="Genomic_DNA"/>
</dbReference>
<keyword evidence="3" id="KW-1185">Reference proteome</keyword>
<sequence>MPRPTSAKLAATVSSPLLVLHLSDLHFGPHGRFGGQDGERLASRFAAAIDAARQEQGIRQGVGLVVVTGDIAEAARKNEYEAALGFFGHLDAALGVPRDRFVFVPGNHDVSWAETRKVQIEQDDEGFDEAELERRLDLVRLARFEAFVAAFHGRPREGLPNVTSIGHGAVVHHFALPDGGIAVAALNSCERESHARQGGSFGEAQAQRLLDHLRGLPPSWMSILAVHHNPITPVPEAVASWVEWLRGHPGPLKPETIEHFAADAAGFEGKERLRAVTEDARVSVVLHGHHHGADAHAFPFRRGEKGHTLVLSSGSWGLSPEKLPESQPAMVHLLELDPARRQARSILRIYAPRARAEGQVEPGTFAVDPASPRGATLDLYVPKGFGEEKQAAAAFEGAEVAAFVEAYRRRFGARYVRWDLGGVGVTQPSGGGPPVEARLDEMFVPPRLGTNTDPGRLDDGAPLDPFALVTRAAPLVIRGPAGCGKTTILRHWFRKLLAEGGKACVPFLIELRELGRAWERATPSERTLEAYLAARLAEVRGQDERKTLAALFDAPTGPRPILLVDGWDELGDLGNEVREKLMGLLHTSPRVLAVVTSRPYGESRPSSAEGFDVLDVQPLSDEEIAAFAARFHRRVHGEDEAAARAASERFSGAVAASAEAQALARTALLLVMMLFVHRSRPLPDKRHELYRVCLDNLLSARPRAKEVEGARAPSAMFRPDDAAERMRAVAELAHGMQQNGFQAQGLRAIVLTEEALCDLLPRRFTREERRGFLAWLVSAAGVLVDRADGTFSFAHLSFQEYLAAHHWAAVLEGHRARLELCQTYLRELAFWETLRLWAAIVEDRNPEHLSALLADLMGGRAADGFWLAGVMFADGLGKEQFEAWCALLPERFHVHEQVRASAAARAWATSQQEERRQRLAAAWPEIASRTRWLPGVIAARWWQEARLGREEAEPPAMSRLLLAAGEGQGVARGRALGGSSPVWPGDPPELSLLHLWPGPRGPAAARLQTLISLGGRREHLGRAARRVLVPEREERDLARQMARSLARLWAREAAHDDWVRTWALDLARDWAMDLSRSWAREWARDHALDLAREWARYLARYWTRDLARDWAFDLSRYWARDWEKDWVFDMAVVWADELALPEEPWTLDFVAVELAGTGRAGTRAVLAFSEPKDPLMRLFHEACRLSLRPRAASEPFRRVLAETPEGIDPLWPALARHVARLSTPEDERLLCDLAEHPESRGKPLSWGLRYYVRGDLVLDDGTEVRLDELCDEAGIARLPWLTAMPDELEVEFD</sequence>
<dbReference type="Gene3D" id="3.60.21.10">
    <property type="match status" value="1"/>
</dbReference>
<dbReference type="InterPro" id="IPR027417">
    <property type="entry name" value="P-loop_NTPase"/>
</dbReference>
<dbReference type="SUPFAM" id="SSF56300">
    <property type="entry name" value="Metallo-dependent phosphatases"/>
    <property type="match status" value="1"/>
</dbReference>
<evidence type="ECO:0000259" key="1">
    <source>
        <dbReference type="PROSITE" id="PS50837"/>
    </source>
</evidence>
<reference evidence="2 3" key="1">
    <citation type="submission" date="2019-04" db="EMBL/GenBank/DDBJ databases">
        <authorList>
            <person name="Li Y."/>
            <person name="Wang J."/>
        </authorList>
    </citation>
    <scope>NUCLEOTIDE SEQUENCE [LARGE SCALE GENOMIC DNA]</scope>
    <source>
        <strain evidence="2 3">DSM 14668</strain>
    </source>
</reference>
<dbReference type="PANTHER" id="PTHR46844:SF1">
    <property type="entry name" value="SLR5058 PROTEIN"/>
    <property type="match status" value="1"/>
</dbReference>
<dbReference type="SMART" id="SM00382">
    <property type="entry name" value="AAA"/>
    <property type="match status" value="1"/>
</dbReference>
<dbReference type="Proteomes" id="UP000309215">
    <property type="component" value="Unassembled WGS sequence"/>
</dbReference>
<feature type="domain" description="NACHT" evidence="1">
    <location>
        <begin position="473"/>
        <end position="599"/>
    </location>
</feature>
<organism evidence="2 3">
    <name type="scientific">Polyangium fumosum</name>
    <dbReference type="NCBI Taxonomy" id="889272"/>
    <lineage>
        <taxon>Bacteria</taxon>
        <taxon>Pseudomonadati</taxon>
        <taxon>Myxococcota</taxon>
        <taxon>Polyangia</taxon>
        <taxon>Polyangiales</taxon>
        <taxon>Polyangiaceae</taxon>
        <taxon>Polyangium</taxon>
    </lineage>
</organism>
<dbReference type="Gene3D" id="3.40.50.300">
    <property type="entry name" value="P-loop containing nucleotide triphosphate hydrolases"/>
    <property type="match status" value="1"/>
</dbReference>
<dbReference type="InterPro" id="IPR003593">
    <property type="entry name" value="AAA+_ATPase"/>
</dbReference>
<dbReference type="InterPro" id="IPR029052">
    <property type="entry name" value="Metallo-depent_PP-like"/>
</dbReference>
<accession>A0A4U1J823</accession>
<dbReference type="PROSITE" id="PS50837">
    <property type="entry name" value="NACHT"/>
    <property type="match status" value="1"/>
</dbReference>